<keyword evidence="6" id="KW-1185">Reference proteome</keyword>
<evidence type="ECO:0000256" key="3">
    <source>
        <dbReference type="PROSITE-ProRule" id="PRU00708"/>
    </source>
</evidence>
<protein>
    <recommendedName>
        <fullName evidence="7">Pentacotripeptide-repeat region of PRORP domain-containing protein</fullName>
    </recommendedName>
</protein>
<feature type="repeat" description="PPR" evidence="3">
    <location>
        <begin position="233"/>
        <end position="267"/>
    </location>
</feature>
<evidence type="ECO:0000313" key="5">
    <source>
        <dbReference type="EMBL" id="KAB1200209.1"/>
    </source>
</evidence>
<gene>
    <name evidence="5" type="ORF">CJ030_MR0G007840</name>
</gene>
<evidence type="ECO:0000256" key="4">
    <source>
        <dbReference type="SAM" id="MobiDB-lite"/>
    </source>
</evidence>
<dbReference type="OrthoDB" id="185373at2759"/>
<feature type="repeat" description="PPR" evidence="3">
    <location>
        <begin position="197"/>
        <end position="232"/>
    </location>
</feature>
<sequence>MEPQTLSLTNMRSSNTYSSKLHRDHTRTSNPPKFCIQLSKRTPKSISDGLQKDQRKDLSRILRTDAAVKGIVRKANSRKYQQLWPKAVLEALDEAIRENQWEMPLRQAEQASLLFEIMLSEGLRPTVDVYTALVSAYGQSGFFDDAMSTLDDMKSISDCKPDVYTYSILISCCTKFHRFDVIGHIIAEMSYLGIECSTVTYNTIIDGYGKAGMFELMENTLTDMIESGGCLPDVFTLNSIVGAYGKFGQIEKMEKWYDEFQLMGIQPDTKTFNILIKSYGKAGMYEKLRSVMDYMEKRFLSPTIVTFNTVIEVFGKAGNIEKMDEYFKKVKHRGIKPNSITYCSLVSAYSKAGHMKKVDSILRQVENSDVVLDTPFFNCIISAYGQAGDVKKMGELFLEMKERKCKADHITFATMIQAYNAQGMTEAAANLENKMIATKERSGGGGGGWWRFLAYWLGHKVNWMLAGCIVLKGQLSPMDGQLQFPKLVES</sequence>
<evidence type="ECO:0000313" key="6">
    <source>
        <dbReference type="Proteomes" id="UP000516437"/>
    </source>
</evidence>
<feature type="repeat" description="PPR" evidence="3">
    <location>
        <begin position="303"/>
        <end position="337"/>
    </location>
</feature>
<organism evidence="5 6">
    <name type="scientific">Morella rubra</name>
    <name type="common">Chinese bayberry</name>
    <dbReference type="NCBI Taxonomy" id="262757"/>
    <lineage>
        <taxon>Eukaryota</taxon>
        <taxon>Viridiplantae</taxon>
        <taxon>Streptophyta</taxon>
        <taxon>Embryophyta</taxon>
        <taxon>Tracheophyta</taxon>
        <taxon>Spermatophyta</taxon>
        <taxon>Magnoliopsida</taxon>
        <taxon>eudicotyledons</taxon>
        <taxon>Gunneridae</taxon>
        <taxon>Pentapetalae</taxon>
        <taxon>rosids</taxon>
        <taxon>fabids</taxon>
        <taxon>Fagales</taxon>
        <taxon>Myricaceae</taxon>
        <taxon>Morella</taxon>
    </lineage>
</organism>
<dbReference type="EMBL" id="RXIC02000198">
    <property type="protein sequence ID" value="KAB1200209.1"/>
    <property type="molecule type" value="Genomic_DNA"/>
</dbReference>
<dbReference type="Pfam" id="PF01535">
    <property type="entry name" value="PPR"/>
    <property type="match status" value="1"/>
</dbReference>
<accession>A0A6A1UIY8</accession>
<dbReference type="InterPro" id="IPR011990">
    <property type="entry name" value="TPR-like_helical_dom_sf"/>
</dbReference>
<dbReference type="PANTHER" id="PTHR47447:SF28">
    <property type="entry name" value="PENTACOTRIPEPTIDE-REPEAT REGION OF PRORP DOMAIN-CONTAINING PROTEIN"/>
    <property type="match status" value="1"/>
</dbReference>
<dbReference type="Gene3D" id="1.25.40.10">
    <property type="entry name" value="Tetratricopeptide repeat domain"/>
    <property type="match status" value="4"/>
</dbReference>
<dbReference type="PROSITE" id="PS51375">
    <property type="entry name" value="PPR"/>
    <property type="match status" value="7"/>
</dbReference>
<dbReference type="InterPro" id="IPR002885">
    <property type="entry name" value="PPR_rpt"/>
</dbReference>
<dbReference type="Proteomes" id="UP000516437">
    <property type="component" value="Unassembled WGS sequence"/>
</dbReference>
<proteinExistence type="inferred from homology"/>
<dbReference type="NCBIfam" id="TIGR00756">
    <property type="entry name" value="PPR"/>
    <property type="match status" value="7"/>
</dbReference>
<evidence type="ECO:0000256" key="1">
    <source>
        <dbReference type="ARBA" id="ARBA00007626"/>
    </source>
</evidence>
<comment type="similarity">
    <text evidence="1">Belongs to the PPR family. P subfamily.</text>
</comment>
<evidence type="ECO:0008006" key="7">
    <source>
        <dbReference type="Google" id="ProtNLM"/>
    </source>
</evidence>
<dbReference type="Pfam" id="PF13041">
    <property type="entry name" value="PPR_2"/>
    <property type="match status" value="4"/>
</dbReference>
<feature type="repeat" description="PPR" evidence="3">
    <location>
        <begin position="338"/>
        <end position="372"/>
    </location>
</feature>
<keyword evidence="2" id="KW-0677">Repeat</keyword>
<feature type="repeat" description="PPR" evidence="3">
    <location>
        <begin position="373"/>
        <end position="407"/>
    </location>
</feature>
<reference evidence="5 6" key="1">
    <citation type="journal article" date="2019" name="Plant Biotechnol. J.">
        <title>The red bayberry genome and genetic basis of sex determination.</title>
        <authorList>
            <person name="Jia H.M."/>
            <person name="Jia H.J."/>
            <person name="Cai Q.L."/>
            <person name="Wang Y."/>
            <person name="Zhao H.B."/>
            <person name="Yang W.F."/>
            <person name="Wang G.Y."/>
            <person name="Li Y.H."/>
            <person name="Zhan D.L."/>
            <person name="Shen Y.T."/>
            <person name="Niu Q.F."/>
            <person name="Chang L."/>
            <person name="Qiu J."/>
            <person name="Zhao L."/>
            <person name="Xie H.B."/>
            <person name="Fu W.Y."/>
            <person name="Jin J."/>
            <person name="Li X.W."/>
            <person name="Jiao Y."/>
            <person name="Zhou C.C."/>
            <person name="Tu T."/>
            <person name="Chai C.Y."/>
            <person name="Gao J.L."/>
            <person name="Fan L.J."/>
            <person name="van de Weg E."/>
            <person name="Wang J.Y."/>
            <person name="Gao Z.S."/>
        </authorList>
    </citation>
    <scope>NUCLEOTIDE SEQUENCE [LARGE SCALE GENOMIC DNA]</scope>
    <source>
        <tissue evidence="5">Leaves</tissue>
    </source>
</reference>
<dbReference type="PANTHER" id="PTHR47447">
    <property type="entry name" value="OS03G0856100 PROTEIN"/>
    <property type="match status" value="1"/>
</dbReference>
<feature type="compositionally biased region" description="Polar residues" evidence="4">
    <location>
        <begin position="1"/>
        <end position="19"/>
    </location>
</feature>
<feature type="repeat" description="PPR" evidence="3">
    <location>
        <begin position="268"/>
        <end position="302"/>
    </location>
</feature>
<evidence type="ECO:0000256" key="2">
    <source>
        <dbReference type="ARBA" id="ARBA00022737"/>
    </source>
</evidence>
<comment type="caution">
    <text evidence="5">The sequence shown here is derived from an EMBL/GenBank/DDBJ whole genome shotgun (WGS) entry which is preliminary data.</text>
</comment>
<dbReference type="AlphaFoldDB" id="A0A6A1UIY8"/>
<feature type="region of interest" description="Disordered" evidence="4">
    <location>
        <begin position="1"/>
        <end position="34"/>
    </location>
</feature>
<name>A0A6A1UIY8_9ROSI</name>
<feature type="repeat" description="PPR" evidence="3">
    <location>
        <begin position="126"/>
        <end position="156"/>
    </location>
</feature>